<sequence>MLLTHAKSNQKLLNILSCSLQNSDVMPVRQLESSEMTARYNPTNFENK</sequence>
<gene>
    <name evidence="1" type="ORF">HMPREF9104_02549</name>
</gene>
<evidence type="ECO:0000313" key="2">
    <source>
        <dbReference type="Proteomes" id="UP000005025"/>
    </source>
</evidence>
<proteinExistence type="predicted"/>
<name>H1LIV7_9LACO</name>
<dbReference type="AlphaFoldDB" id="H1LIV7"/>
<dbReference type="Proteomes" id="UP000005025">
    <property type="component" value="Unassembled WGS sequence"/>
</dbReference>
<comment type="caution">
    <text evidence="1">The sequence shown here is derived from an EMBL/GenBank/DDBJ whole genome shotgun (WGS) entry which is preliminary data.</text>
</comment>
<accession>H1LIV7</accession>
<reference evidence="1 2" key="1">
    <citation type="submission" date="2011-09" db="EMBL/GenBank/DDBJ databases">
        <authorList>
            <person name="Weinstock G."/>
            <person name="Sodergren E."/>
            <person name="Clifton S."/>
            <person name="Fulton L."/>
            <person name="Fulton B."/>
            <person name="Courtney L."/>
            <person name="Fronick C."/>
            <person name="Harrison M."/>
            <person name="Strong C."/>
            <person name="Farmer C."/>
            <person name="Delahaunty K."/>
            <person name="Markovic C."/>
            <person name="Hall O."/>
            <person name="Minx P."/>
            <person name="Tomlinson C."/>
            <person name="Mitreva M."/>
            <person name="Hou S."/>
            <person name="Chen J."/>
            <person name="Wollam A."/>
            <person name="Pepin K.H."/>
            <person name="Johnson M."/>
            <person name="Bhonagiri V."/>
            <person name="Zhang X."/>
            <person name="Suruliraj S."/>
            <person name="Warren W."/>
            <person name="Chinwalla A."/>
            <person name="Mardis E.R."/>
            <person name="Wilson R.K."/>
        </authorList>
    </citation>
    <scope>NUCLEOTIDE SEQUENCE [LARGE SCALE GENOMIC DNA]</scope>
    <source>
        <strain evidence="1 2">F0435</strain>
    </source>
</reference>
<evidence type="ECO:0000313" key="1">
    <source>
        <dbReference type="EMBL" id="EHO49487.1"/>
    </source>
</evidence>
<protein>
    <submittedName>
        <fullName evidence="1">Uncharacterized protein</fullName>
    </submittedName>
</protein>
<organism evidence="1 2">
    <name type="scientific">Lentilactobacillus kisonensis F0435</name>
    <dbReference type="NCBI Taxonomy" id="797516"/>
    <lineage>
        <taxon>Bacteria</taxon>
        <taxon>Bacillati</taxon>
        <taxon>Bacillota</taxon>
        <taxon>Bacilli</taxon>
        <taxon>Lactobacillales</taxon>
        <taxon>Lactobacillaceae</taxon>
        <taxon>Lentilactobacillus</taxon>
    </lineage>
</organism>
<dbReference type="EMBL" id="AGRJ01000222">
    <property type="protein sequence ID" value="EHO49487.1"/>
    <property type="molecule type" value="Genomic_DNA"/>
</dbReference>
<dbReference type="HOGENOM" id="CLU_3154187_0_0_9"/>